<dbReference type="PANTHER" id="PTHR11252:SF0">
    <property type="entry name" value="POLYRIBONUCLEOTIDE NUCLEOTIDYLTRANSFERASE 1, MITOCHONDRIAL"/>
    <property type="match status" value="1"/>
</dbReference>
<dbReference type="SUPFAM" id="SSF55666">
    <property type="entry name" value="Ribonuclease PH domain 2-like"/>
    <property type="match status" value="2"/>
</dbReference>
<keyword evidence="5 8" id="KW-0479">Metal-binding</keyword>
<evidence type="ECO:0000313" key="10">
    <source>
        <dbReference type="EMBL" id="RDU69346.1"/>
    </source>
</evidence>
<dbReference type="InterPro" id="IPR036612">
    <property type="entry name" value="KH_dom_type_1_sf"/>
</dbReference>
<dbReference type="InterPro" id="IPR015847">
    <property type="entry name" value="ExoRNase_PH_dom2"/>
</dbReference>
<accession>A0A3D8IWL2</accession>
<dbReference type="Pfam" id="PF03725">
    <property type="entry name" value="RNase_PH_C"/>
    <property type="match status" value="1"/>
</dbReference>
<dbReference type="InterPro" id="IPR020568">
    <property type="entry name" value="Ribosomal_Su5_D2-typ_SF"/>
</dbReference>
<comment type="cofactor">
    <cofactor evidence="8">
        <name>Mg(2+)</name>
        <dbReference type="ChEBI" id="CHEBI:18420"/>
    </cofactor>
</comment>
<dbReference type="PROSITE" id="PS50126">
    <property type="entry name" value="S1"/>
    <property type="match status" value="1"/>
</dbReference>
<dbReference type="FunFam" id="3.30.1370.10:FF:000001">
    <property type="entry name" value="Polyribonucleotide nucleotidyltransferase"/>
    <property type="match status" value="1"/>
</dbReference>
<dbReference type="AlphaFoldDB" id="A0A3D8IWL2"/>
<comment type="function">
    <text evidence="8">Involved in mRNA degradation. Catalyzes the phosphorolysis of single-stranded polyribonucleotides processively in the 3'- to 5'-direction.</text>
</comment>
<dbReference type="Pfam" id="PF00013">
    <property type="entry name" value="KH_1"/>
    <property type="match status" value="1"/>
</dbReference>
<dbReference type="NCBIfam" id="TIGR03591">
    <property type="entry name" value="polynuc_phos"/>
    <property type="match status" value="1"/>
</dbReference>
<keyword evidence="7 8" id="KW-0694">RNA-binding</keyword>
<dbReference type="Pfam" id="PF00575">
    <property type="entry name" value="S1"/>
    <property type="match status" value="1"/>
</dbReference>
<dbReference type="SMART" id="SM00322">
    <property type="entry name" value="KH"/>
    <property type="match status" value="1"/>
</dbReference>
<dbReference type="Gene3D" id="3.30.230.70">
    <property type="entry name" value="GHMP Kinase, N-terminal domain"/>
    <property type="match status" value="2"/>
</dbReference>
<feature type="binding site" evidence="8">
    <location>
        <position position="481"/>
    </location>
    <ligand>
        <name>Mg(2+)</name>
        <dbReference type="ChEBI" id="CHEBI:18420"/>
    </ligand>
</feature>
<keyword evidence="11" id="KW-1185">Reference proteome</keyword>
<dbReference type="FunFam" id="3.30.230.70:FF:000026">
    <property type="entry name" value="Polyribonucleotide nucleotidyltransferase"/>
    <property type="match status" value="1"/>
</dbReference>
<dbReference type="CDD" id="cd02393">
    <property type="entry name" value="KH-I_PNPase"/>
    <property type="match status" value="1"/>
</dbReference>
<evidence type="ECO:0000259" key="9">
    <source>
        <dbReference type="PROSITE" id="PS50126"/>
    </source>
</evidence>
<dbReference type="PROSITE" id="PS50084">
    <property type="entry name" value="KH_TYPE_1"/>
    <property type="match status" value="1"/>
</dbReference>
<dbReference type="Gene3D" id="3.30.1370.10">
    <property type="entry name" value="K Homology domain, type 1"/>
    <property type="match status" value="1"/>
</dbReference>
<gene>
    <name evidence="8" type="primary">pnp</name>
    <name evidence="10" type="ORF">CQA58_07175</name>
</gene>
<dbReference type="SUPFAM" id="SSF54211">
    <property type="entry name" value="Ribosomal protein S5 domain 2-like"/>
    <property type="match status" value="2"/>
</dbReference>
<dbReference type="EC" id="2.7.7.8" evidence="8"/>
<keyword evidence="4 8" id="KW-0548">Nucleotidyltransferase</keyword>
<evidence type="ECO:0000256" key="8">
    <source>
        <dbReference type="HAMAP-Rule" id="MF_01595"/>
    </source>
</evidence>
<dbReference type="PIRSF" id="PIRSF005499">
    <property type="entry name" value="PNPase"/>
    <property type="match status" value="1"/>
</dbReference>
<organism evidence="10 11">
    <name type="scientific">Helicobacter brantae</name>
    <dbReference type="NCBI Taxonomy" id="375927"/>
    <lineage>
        <taxon>Bacteria</taxon>
        <taxon>Pseudomonadati</taxon>
        <taxon>Campylobacterota</taxon>
        <taxon>Epsilonproteobacteria</taxon>
        <taxon>Campylobacterales</taxon>
        <taxon>Helicobacteraceae</taxon>
        <taxon>Helicobacter</taxon>
    </lineage>
</organism>
<dbReference type="GO" id="GO:0006402">
    <property type="term" value="P:mRNA catabolic process"/>
    <property type="evidence" value="ECO:0007669"/>
    <property type="project" value="UniProtKB-UniRule"/>
</dbReference>
<dbReference type="InterPro" id="IPR003029">
    <property type="entry name" value="S1_domain"/>
</dbReference>
<dbReference type="InterPro" id="IPR004088">
    <property type="entry name" value="KH_dom_type_1"/>
</dbReference>
<dbReference type="SMART" id="SM00316">
    <property type="entry name" value="S1"/>
    <property type="match status" value="1"/>
</dbReference>
<dbReference type="NCBIfam" id="NF008805">
    <property type="entry name" value="PRK11824.1"/>
    <property type="match status" value="1"/>
</dbReference>
<evidence type="ECO:0000256" key="4">
    <source>
        <dbReference type="ARBA" id="ARBA00022695"/>
    </source>
</evidence>
<evidence type="ECO:0000256" key="7">
    <source>
        <dbReference type="ARBA" id="ARBA00022884"/>
    </source>
</evidence>
<dbReference type="GO" id="GO:0003723">
    <property type="term" value="F:RNA binding"/>
    <property type="evidence" value="ECO:0007669"/>
    <property type="project" value="UniProtKB-UniRule"/>
</dbReference>
<dbReference type="SUPFAM" id="SSF50249">
    <property type="entry name" value="Nucleic acid-binding proteins"/>
    <property type="match status" value="1"/>
</dbReference>
<evidence type="ECO:0000256" key="1">
    <source>
        <dbReference type="ARBA" id="ARBA00007404"/>
    </source>
</evidence>
<protein>
    <recommendedName>
        <fullName evidence="8">Polyribonucleotide nucleotidyltransferase</fullName>
        <ecNumber evidence="8">2.7.7.8</ecNumber>
    </recommendedName>
    <alternativeName>
        <fullName evidence="8">Polynucleotide phosphorylase</fullName>
        <shortName evidence="8">PNPase</shortName>
    </alternativeName>
</protein>
<comment type="catalytic activity">
    <reaction evidence="8">
        <text>RNA(n+1) + phosphate = RNA(n) + a ribonucleoside 5'-diphosphate</text>
        <dbReference type="Rhea" id="RHEA:22096"/>
        <dbReference type="Rhea" id="RHEA-COMP:14527"/>
        <dbReference type="Rhea" id="RHEA-COMP:17342"/>
        <dbReference type="ChEBI" id="CHEBI:43474"/>
        <dbReference type="ChEBI" id="CHEBI:57930"/>
        <dbReference type="ChEBI" id="CHEBI:140395"/>
        <dbReference type="EC" id="2.7.7.8"/>
    </reaction>
</comment>
<keyword evidence="2 8" id="KW-0963">Cytoplasm</keyword>
<comment type="subcellular location">
    <subcellularLocation>
        <location evidence="8">Cytoplasm</location>
    </subcellularLocation>
</comment>
<evidence type="ECO:0000256" key="3">
    <source>
        <dbReference type="ARBA" id="ARBA00022679"/>
    </source>
</evidence>
<evidence type="ECO:0000313" key="11">
    <source>
        <dbReference type="Proteomes" id="UP000257045"/>
    </source>
</evidence>
<evidence type="ECO:0000256" key="2">
    <source>
        <dbReference type="ARBA" id="ARBA00022490"/>
    </source>
</evidence>
<dbReference type="InterPro" id="IPR012340">
    <property type="entry name" value="NA-bd_OB-fold"/>
</dbReference>
<proteinExistence type="inferred from homology"/>
<dbReference type="PANTHER" id="PTHR11252">
    <property type="entry name" value="POLYRIBONUCLEOTIDE NUCLEOTIDYLTRANSFERASE"/>
    <property type="match status" value="1"/>
</dbReference>
<evidence type="ECO:0000256" key="6">
    <source>
        <dbReference type="ARBA" id="ARBA00022842"/>
    </source>
</evidence>
<dbReference type="Gene3D" id="2.40.50.140">
    <property type="entry name" value="Nucleic acid-binding proteins"/>
    <property type="match status" value="1"/>
</dbReference>
<reference evidence="10 11" key="1">
    <citation type="submission" date="2018-04" db="EMBL/GenBank/DDBJ databases">
        <title>Novel Campyloabacter and Helicobacter Species and Strains.</title>
        <authorList>
            <person name="Mannion A.J."/>
            <person name="Shen Z."/>
            <person name="Fox J.G."/>
        </authorList>
    </citation>
    <scope>NUCLEOTIDE SEQUENCE [LARGE SCALE GENOMIC DNA]</scope>
    <source>
        <strain evidence="10 11">MIT 04-9366</strain>
    </source>
</reference>
<dbReference type="HAMAP" id="MF_01595">
    <property type="entry name" value="PNPase"/>
    <property type="match status" value="1"/>
</dbReference>
<dbReference type="GO" id="GO:0005829">
    <property type="term" value="C:cytosol"/>
    <property type="evidence" value="ECO:0007669"/>
    <property type="project" value="TreeGrafter"/>
</dbReference>
<feature type="domain" description="S1 motif" evidence="9">
    <location>
        <begin position="629"/>
        <end position="691"/>
    </location>
</feature>
<dbReference type="GO" id="GO:0000175">
    <property type="term" value="F:3'-5'-RNA exonuclease activity"/>
    <property type="evidence" value="ECO:0007669"/>
    <property type="project" value="TreeGrafter"/>
</dbReference>
<comment type="similarity">
    <text evidence="1 8">Belongs to the polyribonucleotide nucleotidyltransferase family.</text>
</comment>
<dbReference type="Pfam" id="PF01138">
    <property type="entry name" value="RNase_PH"/>
    <property type="match status" value="2"/>
</dbReference>
<dbReference type="InterPro" id="IPR004087">
    <property type="entry name" value="KH_dom"/>
</dbReference>
<dbReference type="GO" id="GO:0004654">
    <property type="term" value="F:polyribonucleotide nucleotidyltransferase activity"/>
    <property type="evidence" value="ECO:0007669"/>
    <property type="project" value="UniProtKB-UniRule"/>
</dbReference>
<keyword evidence="3 8" id="KW-0808">Transferase</keyword>
<name>A0A3D8IWL2_9HELI</name>
<dbReference type="InterPro" id="IPR027408">
    <property type="entry name" value="PNPase/RNase_PH_dom_sf"/>
</dbReference>
<comment type="caution">
    <text evidence="10">The sequence shown here is derived from an EMBL/GenBank/DDBJ whole genome shotgun (WGS) entry which is preliminary data.</text>
</comment>
<dbReference type="CDD" id="cd11364">
    <property type="entry name" value="RNase_PH_PNPase_2"/>
    <property type="match status" value="1"/>
</dbReference>
<sequence>MILETIGKESFDFTKVATQASGSVWYQKGGTIILASVAVDEEKVIDEDFLPLTVQYIEKAYANAKFPSGFIKRESKPSDFETLTSRIIDRTLRPLFPSTYRHPTQISVLVLSYDGECDLQVSALNAASSALFVSSIPLSYPTCAVRVGRGESGFILNPSAKELEEGKLDLYISGYEDHILMIEMRTMRQDHNANELSEEELCQAIELAKSEIAKTSRAYKEAFEPSKKPTFEIKHHTLPEIAEIESLVCEKYYQDLSKAINQMAKSERMVELQKLAQKIAQECGLEYERVFLAIEKAKRKAVREMILKEGKRADNRGLKDVRPISIETNVLPFAHGSCLFKRGQTQALVVATLGGEQDAQTYELLGDKAPSKERFMVHYNFPGFSVGEASLIGAPGRRELGHGNLGKRALESNLSDKRVVRLVSEILESNGSSSMATVCGGSLALRASGVECDNLVAGVAMGLIKEGEEYAILTDIMGLEDHEGDMDFKVAGSSKGVSALQMDIKLGGISPQILREALLQAKEGRMHILSLMEESAKKIVKNDAILPICESFYVEPDRIVEIIGAGGKTIKEIIEKFGVTIDLDRNNGEVRVSGIGSERLSQSKDYILSLLQKPKARSEKIDLTIYPQGLRFRGKVKKMVDFGAFIELPQGGDGLLHIRKIKNKNASLVEGEEIECVVLSSESNKVELDLV</sequence>
<dbReference type="InterPro" id="IPR036345">
    <property type="entry name" value="ExoRNase_PH_dom2_sf"/>
</dbReference>
<feature type="binding site" evidence="8">
    <location>
        <position position="487"/>
    </location>
    <ligand>
        <name>Mg(2+)</name>
        <dbReference type="ChEBI" id="CHEBI:18420"/>
    </ligand>
</feature>
<dbReference type="InterPro" id="IPR001247">
    <property type="entry name" value="ExoRNase_PH_dom1"/>
</dbReference>
<dbReference type="GO" id="GO:0000287">
    <property type="term" value="F:magnesium ion binding"/>
    <property type="evidence" value="ECO:0007669"/>
    <property type="project" value="UniProtKB-UniRule"/>
</dbReference>
<dbReference type="EMBL" id="NXLV01000016">
    <property type="protein sequence ID" value="RDU69346.1"/>
    <property type="molecule type" value="Genomic_DNA"/>
</dbReference>
<dbReference type="OrthoDB" id="9804305at2"/>
<dbReference type="GO" id="GO:0006396">
    <property type="term" value="P:RNA processing"/>
    <property type="evidence" value="ECO:0007669"/>
    <property type="project" value="InterPro"/>
</dbReference>
<keyword evidence="6 8" id="KW-0460">Magnesium</keyword>
<evidence type="ECO:0000256" key="5">
    <source>
        <dbReference type="ARBA" id="ARBA00022723"/>
    </source>
</evidence>
<dbReference type="SUPFAM" id="SSF46915">
    <property type="entry name" value="Polynucleotide phosphorylase/guanosine pentaphosphate synthase (PNPase/GPSI), domain 3"/>
    <property type="match status" value="1"/>
</dbReference>
<dbReference type="InterPro" id="IPR036456">
    <property type="entry name" value="PNPase_PH_RNA-bd_sf"/>
</dbReference>
<dbReference type="InterPro" id="IPR012162">
    <property type="entry name" value="PNPase"/>
</dbReference>
<dbReference type="SUPFAM" id="SSF54791">
    <property type="entry name" value="Eukaryotic type KH-domain (KH-domain type I)"/>
    <property type="match status" value="1"/>
</dbReference>
<dbReference type="Proteomes" id="UP000257045">
    <property type="component" value="Unassembled WGS sequence"/>
</dbReference>
<dbReference type="FunFam" id="3.30.230.70:FF:000029">
    <property type="entry name" value="Polyribonucleotide nucleotidyltransferase"/>
    <property type="match status" value="1"/>
</dbReference>